<reference evidence="3" key="1">
    <citation type="submission" date="2022-11" db="UniProtKB">
        <authorList>
            <consortium name="WormBaseParasite"/>
        </authorList>
    </citation>
    <scope>IDENTIFICATION</scope>
</reference>
<name>A0A915EPA2_9BILA</name>
<feature type="compositionally biased region" description="Polar residues" evidence="1">
    <location>
        <begin position="99"/>
        <end position="109"/>
    </location>
</feature>
<dbReference type="WBParaSite" id="jg8943">
    <property type="protein sequence ID" value="jg8943"/>
    <property type="gene ID" value="jg8943"/>
</dbReference>
<feature type="region of interest" description="Disordered" evidence="1">
    <location>
        <begin position="97"/>
        <end position="180"/>
    </location>
</feature>
<sequence length="192" mass="21037">MDVAMIKRVMSLTLTPMVTIINEDSEEDAQLTIENRDPRESKYRSKCKISWTWWTKSGLSPASNIDITSLRMSPKSDDIYASNVVIDDGNKEEWDHTPYWSSFSTQDQADTPGPSSSRSAQASASTSRAAASSTAPTSLRPSTTSVSAAHPRAAPSSARPSAPSARPSNNYRQHSYVPITRPVPQIKSNFVM</sequence>
<keyword evidence="2" id="KW-1185">Reference proteome</keyword>
<proteinExistence type="predicted"/>
<organism evidence="2 3">
    <name type="scientific">Ditylenchus dipsaci</name>
    <dbReference type="NCBI Taxonomy" id="166011"/>
    <lineage>
        <taxon>Eukaryota</taxon>
        <taxon>Metazoa</taxon>
        <taxon>Ecdysozoa</taxon>
        <taxon>Nematoda</taxon>
        <taxon>Chromadorea</taxon>
        <taxon>Rhabditida</taxon>
        <taxon>Tylenchina</taxon>
        <taxon>Tylenchomorpha</taxon>
        <taxon>Sphaerularioidea</taxon>
        <taxon>Anguinidae</taxon>
        <taxon>Anguininae</taxon>
        <taxon>Ditylenchus</taxon>
    </lineage>
</organism>
<feature type="compositionally biased region" description="Low complexity" evidence="1">
    <location>
        <begin position="114"/>
        <end position="168"/>
    </location>
</feature>
<dbReference type="Proteomes" id="UP000887574">
    <property type="component" value="Unplaced"/>
</dbReference>
<evidence type="ECO:0000313" key="2">
    <source>
        <dbReference type="Proteomes" id="UP000887574"/>
    </source>
</evidence>
<evidence type="ECO:0000313" key="3">
    <source>
        <dbReference type="WBParaSite" id="jg8943"/>
    </source>
</evidence>
<accession>A0A915EPA2</accession>
<dbReference type="AlphaFoldDB" id="A0A915EPA2"/>
<protein>
    <submittedName>
        <fullName evidence="3">Uncharacterized protein</fullName>
    </submittedName>
</protein>
<evidence type="ECO:0000256" key="1">
    <source>
        <dbReference type="SAM" id="MobiDB-lite"/>
    </source>
</evidence>